<comment type="caution">
    <text evidence="2">The sequence shown here is derived from an EMBL/GenBank/DDBJ whole genome shotgun (WGS) entry which is preliminary data.</text>
</comment>
<organism evidence="2">
    <name type="scientific">bioreactor metagenome</name>
    <dbReference type="NCBI Taxonomy" id="1076179"/>
    <lineage>
        <taxon>unclassified sequences</taxon>
        <taxon>metagenomes</taxon>
        <taxon>ecological metagenomes</taxon>
    </lineage>
</organism>
<evidence type="ECO:0000256" key="1">
    <source>
        <dbReference type="SAM" id="Phobius"/>
    </source>
</evidence>
<feature type="transmembrane region" description="Helical" evidence="1">
    <location>
        <begin position="26"/>
        <end position="50"/>
    </location>
</feature>
<keyword evidence="1" id="KW-1133">Transmembrane helix</keyword>
<protein>
    <submittedName>
        <fullName evidence="2">Uncharacterized protein</fullName>
    </submittedName>
</protein>
<dbReference type="Gene3D" id="1.20.1740.10">
    <property type="entry name" value="Amino acid/polyamine transporter I"/>
    <property type="match status" value="1"/>
</dbReference>
<feature type="transmembrane region" description="Helical" evidence="1">
    <location>
        <begin position="87"/>
        <end position="108"/>
    </location>
</feature>
<dbReference type="PANTHER" id="PTHR11785">
    <property type="entry name" value="AMINO ACID TRANSPORTER"/>
    <property type="match status" value="1"/>
</dbReference>
<evidence type="ECO:0000313" key="2">
    <source>
        <dbReference type="EMBL" id="MPN16183.1"/>
    </source>
</evidence>
<dbReference type="GO" id="GO:0015179">
    <property type="term" value="F:L-amino acid transmembrane transporter activity"/>
    <property type="evidence" value="ECO:0007669"/>
    <property type="project" value="TreeGrafter"/>
</dbReference>
<reference evidence="2" key="1">
    <citation type="submission" date="2019-08" db="EMBL/GenBank/DDBJ databases">
        <authorList>
            <person name="Kucharzyk K."/>
            <person name="Murdoch R.W."/>
            <person name="Higgins S."/>
            <person name="Loffler F."/>
        </authorList>
    </citation>
    <scope>NUCLEOTIDE SEQUENCE</scope>
</reference>
<accession>A0A645FW10</accession>
<dbReference type="InterPro" id="IPR050598">
    <property type="entry name" value="AminoAcid_Transporter"/>
</dbReference>
<name>A0A645FW10_9ZZZZ</name>
<feature type="transmembrane region" description="Helical" evidence="1">
    <location>
        <begin position="62"/>
        <end position="81"/>
    </location>
</feature>
<keyword evidence="1" id="KW-0472">Membrane</keyword>
<gene>
    <name evidence="2" type="ORF">SDC9_163521</name>
</gene>
<dbReference type="AlphaFoldDB" id="A0A645FW10"/>
<dbReference type="EMBL" id="VSSQ01063099">
    <property type="protein sequence ID" value="MPN16183.1"/>
    <property type="molecule type" value="Genomic_DNA"/>
</dbReference>
<proteinExistence type="predicted"/>
<sequence length="112" mass="12416">MRNTLNPISASRAISSLYVLSGSFELLTNLVMFVLWIFFTMAVAGVFILRNKFKHLSAPFKVPLYPITPLIGIAGGIYILISTLITNTMFALVGLLITLVGLPVYYFITKNK</sequence>
<keyword evidence="1" id="KW-0812">Transmembrane</keyword>
<dbReference type="PANTHER" id="PTHR11785:SF512">
    <property type="entry name" value="SOBREMESA, ISOFORM B"/>
    <property type="match status" value="1"/>
</dbReference>